<dbReference type="SMART" id="SM00448">
    <property type="entry name" value="REC"/>
    <property type="match status" value="1"/>
</dbReference>
<dbReference type="SUPFAM" id="SSF47226">
    <property type="entry name" value="Histidine-containing phosphotransfer domain, HPT domain"/>
    <property type="match status" value="1"/>
</dbReference>
<proteinExistence type="predicted"/>
<feature type="domain" description="Histidine kinase" evidence="18">
    <location>
        <begin position="646"/>
        <end position="868"/>
    </location>
</feature>
<evidence type="ECO:0000256" key="14">
    <source>
        <dbReference type="ARBA" id="ARBA00068150"/>
    </source>
</evidence>
<dbReference type="Pfam" id="PF02518">
    <property type="entry name" value="HATPase_c"/>
    <property type="match status" value="1"/>
</dbReference>
<dbReference type="GO" id="GO:0005524">
    <property type="term" value="F:ATP binding"/>
    <property type="evidence" value="ECO:0007669"/>
    <property type="project" value="UniProtKB-KW"/>
</dbReference>
<dbReference type="Pfam" id="PF00989">
    <property type="entry name" value="PAS"/>
    <property type="match status" value="1"/>
</dbReference>
<dbReference type="PRINTS" id="PR00344">
    <property type="entry name" value="BCTRLSENSOR"/>
</dbReference>
<feature type="coiled-coil region" evidence="16">
    <location>
        <begin position="204"/>
        <end position="235"/>
    </location>
</feature>
<dbReference type="InterPro" id="IPR036890">
    <property type="entry name" value="HATPase_C_sf"/>
</dbReference>
<dbReference type="SUPFAM" id="SSF52172">
    <property type="entry name" value="CheY-like"/>
    <property type="match status" value="1"/>
</dbReference>
<dbReference type="CDD" id="cd17546">
    <property type="entry name" value="REC_hyHK_CKI1_RcsC-like"/>
    <property type="match status" value="1"/>
</dbReference>
<evidence type="ECO:0000313" key="23">
    <source>
        <dbReference type="Proteomes" id="UP001319200"/>
    </source>
</evidence>
<dbReference type="Pfam" id="PF13675">
    <property type="entry name" value="PilJ"/>
    <property type="match status" value="1"/>
</dbReference>
<comment type="subcellular location">
    <subcellularLocation>
        <location evidence="2">Membrane</location>
        <topology evidence="2">Multi-pass membrane protein</topology>
    </subcellularLocation>
</comment>
<evidence type="ECO:0000256" key="5">
    <source>
        <dbReference type="ARBA" id="ARBA00022679"/>
    </source>
</evidence>
<dbReference type="EMBL" id="JAHESF010000047">
    <property type="protein sequence ID" value="MBT1700741.1"/>
    <property type="molecule type" value="Genomic_DNA"/>
</dbReference>
<dbReference type="InterPro" id="IPR005467">
    <property type="entry name" value="His_kinase_dom"/>
</dbReference>
<evidence type="ECO:0000256" key="7">
    <source>
        <dbReference type="ARBA" id="ARBA00022741"/>
    </source>
</evidence>
<dbReference type="InterPro" id="IPR013655">
    <property type="entry name" value="PAS_fold_3"/>
</dbReference>
<dbReference type="InterPro" id="IPR035965">
    <property type="entry name" value="PAS-like_dom_sf"/>
</dbReference>
<dbReference type="PANTHER" id="PTHR45339:SF3">
    <property type="entry name" value="HISTIDINE KINASE"/>
    <property type="match status" value="1"/>
</dbReference>
<dbReference type="SMART" id="SM00086">
    <property type="entry name" value="PAC"/>
    <property type="match status" value="2"/>
</dbReference>
<dbReference type="Gene3D" id="3.30.565.10">
    <property type="entry name" value="Histidine kinase-like ATPase, C-terminal domain"/>
    <property type="match status" value="1"/>
</dbReference>
<dbReference type="InterPro" id="IPR004358">
    <property type="entry name" value="Sig_transdc_His_kin-like_C"/>
</dbReference>
<evidence type="ECO:0000256" key="12">
    <source>
        <dbReference type="ARBA" id="ARBA00023136"/>
    </source>
</evidence>
<feature type="domain" description="PAC" evidence="21">
    <location>
        <begin position="576"/>
        <end position="628"/>
    </location>
</feature>
<dbReference type="InterPro" id="IPR000014">
    <property type="entry name" value="PAS"/>
</dbReference>
<dbReference type="Pfam" id="PF00512">
    <property type="entry name" value="HisKA"/>
    <property type="match status" value="1"/>
</dbReference>
<evidence type="ECO:0000256" key="3">
    <source>
        <dbReference type="ARBA" id="ARBA00012438"/>
    </source>
</evidence>
<dbReference type="SMART" id="SM00387">
    <property type="entry name" value="HATPase_c"/>
    <property type="match status" value="1"/>
</dbReference>
<evidence type="ECO:0000256" key="17">
    <source>
        <dbReference type="SAM" id="Phobius"/>
    </source>
</evidence>
<evidence type="ECO:0000256" key="11">
    <source>
        <dbReference type="ARBA" id="ARBA00023012"/>
    </source>
</evidence>
<comment type="subunit">
    <text evidence="13">At low DSF concentrations, interacts with RpfF.</text>
</comment>
<dbReference type="Pfam" id="PF00072">
    <property type="entry name" value="Response_reg"/>
    <property type="match status" value="1"/>
</dbReference>
<keyword evidence="5" id="KW-0808">Transferase</keyword>
<evidence type="ECO:0000259" key="20">
    <source>
        <dbReference type="PROSITE" id="PS50112"/>
    </source>
</evidence>
<evidence type="ECO:0000256" key="9">
    <source>
        <dbReference type="ARBA" id="ARBA00022840"/>
    </source>
</evidence>
<keyword evidence="7" id="KW-0547">Nucleotide-binding</keyword>
<keyword evidence="6 17" id="KW-0812">Transmembrane</keyword>
<dbReference type="CDD" id="cd00130">
    <property type="entry name" value="PAS"/>
    <property type="match status" value="3"/>
</dbReference>
<feature type="transmembrane region" description="Helical" evidence="17">
    <location>
        <begin position="179"/>
        <end position="201"/>
    </location>
</feature>
<evidence type="ECO:0000256" key="8">
    <source>
        <dbReference type="ARBA" id="ARBA00022777"/>
    </source>
</evidence>
<dbReference type="PROSITE" id="PS50112">
    <property type="entry name" value="PAS"/>
    <property type="match status" value="3"/>
</dbReference>
<evidence type="ECO:0000256" key="13">
    <source>
        <dbReference type="ARBA" id="ARBA00064003"/>
    </source>
</evidence>
<dbReference type="InterPro" id="IPR001789">
    <property type="entry name" value="Sig_transdc_resp-reg_receiver"/>
</dbReference>
<keyword evidence="8" id="KW-0418">Kinase</keyword>
<feature type="domain" description="PAS" evidence="20">
    <location>
        <begin position="375"/>
        <end position="445"/>
    </location>
</feature>
<feature type="domain" description="PAC" evidence="21">
    <location>
        <begin position="448"/>
        <end position="500"/>
    </location>
</feature>
<comment type="caution">
    <text evidence="22">The sequence shown here is derived from an EMBL/GenBank/DDBJ whole genome shotgun (WGS) entry which is preliminary data.</text>
</comment>
<reference evidence="22 23" key="1">
    <citation type="submission" date="2021-05" db="EMBL/GenBank/DDBJ databases">
        <title>A Polyphasic approach of four new species of the genus Ohtaekwangia: Ohtaekwangia histidinii sp. nov., Ohtaekwangia cretensis sp. nov., Ohtaekwangia indiensis sp. nov., Ohtaekwangia reichenbachii sp. nov. from diverse environment.</title>
        <authorList>
            <person name="Octaviana S."/>
        </authorList>
    </citation>
    <scope>NUCLEOTIDE SEQUENCE [LARGE SCALE GENOMIC DNA]</scope>
    <source>
        <strain evidence="22 23">PWU4</strain>
    </source>
</reference>
<dbReference type="InterPro" id="IPR001610">
    <property type="entry name" value="PAC"/>
</dbReference>
<dbReference type="SMART" id="SM00091">
    <property type="entry name" value="PAS"/>
    <property type="match status" value="3"/>
</dbReference>
<keyword evidence="23" id="KW-1185">Reference proteome</keyword>
<keyword evidence="11" id="KW-0902">Two-component regulatory system</keyword>
<dbReference type="InterPro" id="IPR003661">
    <property type="entry name" value="HisK_dim/P_dom"/>
</dbReference>
<keyword evidence="10 17" id="KW-1133">Transmembrane helix</keyword>
<dbReference type="CDD" id="cd00082">
    <property type="entry name" value="HisKA"/>
    <property type="match status" value="1"/>
</dbReference>
<protein>
    <recommendedName>
        <fullName evidence="14">Sensory/regulatory protein RpfC</fullName>
        <ecNumber evidence="3">2.7.13.3</ecNumber>
    </recommendedName>
</protein>
<dbReference type="InterPro" id="IPR036641">
    <property type="entry name" value="HPT_dom_sf"/>
</dbReference>
<dbReference type="Gene3D" id="3.40.50.2300">
    <property type="match status" value="1"/>
</dbReference>
<dbReference type="Gene3D" id="3.30.450.20">
    <property type="entry name" value="PAS domain"/>
    <property type="match status" value="3"/>
</dbReference>
<evidence type="ECO:0000256" key="6">
    <source>
        <dbReference type="ARBA" id="ARBA00022692"/>
    </source>
</evidence>
<dbReference type="InterPro" id="IPR036097">
    <property type="entry name" value="HisK_dim/P_sf"/>
</dbReference>
<feature type="transmembrane region" description="Helical" evidence="17">
    <location>
        <begin position="6"/>
        <end position="28"/>
    </location>
</feature>
<evidence type="ECO:0000256" key="4">
    <source>
        <dbReference type="ARBA" id="ARBA00022553"/>
    </source>
</evidence>
<gene>
    <name evidence="22" type="ORF">KK083_27875</name>
</gene>
<feature type="domain" description="PAS" evidence="20">
    <location>
        <begin position="500"/>
        <end position="573"/>
    </location>
</feature>
<dbReference type="Pfam" id="PF08447">
    <property type="entry name" value="PAS_3"/>
    <property type="match status" value="2"/>
</dbReference>
<comment type="catalytic activity">
    <reaction evidence="1">
        <text>ATP + protein L-histidine = ADP + protein N-phospho-L-histidine.</text>
        <dbReference type="EC" id="2.7.13.3"/>
    </reaction>
</comment>
<dbReference type="FunFam" id="1.10.287.130:FF:000002">
    <property type="entry name" value="Two-component osmosensing histidine kinase"/>
    <property type="match status" value="1"/>
</dbReference>
<dbReference type="PROSITE" id="PS50109">
    <property type="entry name" value="HIS_KIN"/>
    <property type="match status" value="1"/>
</dbReference>
<dbReference type="FunFam" id="3.30.565.10:FF:000010">
    <property type="entry name" value="Sensor histidine kinase RcsC"/>
    <property type="match status" value="1"/>
</dbReference>
<dbReference type="GO" id="GO:0005886">
    <property type="term" value="C:plasma membrane"/>
    <property type="evidence" value="ECO:0007669"/>
    <property type="project" value="UniProtKB-SubCell"/>
</dbReference>
<evidence type="ECO:0000259" key="19">
    <source>
        <dbReference type="PROSITE" id="PS50110"/>
    </source>
</evidence>
<keyword evidence="16" id="KW-0175">Coiled coil</keyword>
<evidence type="ECO:0000259" key="21">
    <source>
        <dbReference type="PROSITE" id="PS50113"/>
    </source>
</evidence>
<evidence type="ECO:0000259" key="18">
    <source>
        <dbReference type="PROSITE" id="PS50109"/>
    </source>
</evidence>
<evidence type="ECO:0000256" key="1">
    <source>
        <dbReference type="ARBA" id="ARBA00000085"/>
    </source>
</evidence>
<dbReference type="SUPFAM" id="SSF55785">
    <property type="entry name" value="PYP-like sensor domain (PAS domain)"/>
    <property type="match status" value="3"/>
</dbReference>
<dbReference type="SMART" id="SM00388">
    <property type="entry name" value="HisKA"/>
    <property type="match status" value="1"/>
</dbReference>
<evidence type="ECO:0000256" key="2">
    <source>
        <dbReference type="ARBA" id="ARBA00004141"/>
    </source>
</evidence>
<dbReference type="InterPro" id="IPR003594">
    <property type="entry name" value="HATPase_dom"/>
</dbReference>
<dbReference type="CDD" id="cd16922">
    <property type="entry name" value="HATPase_EvgS-ArcB-TorS-like"/>
    <property type="match status" value="1"/>
</dbReference>
<keyword evidence="12 17" id="KW-0472">Membrane</keyword>
<evidence type="ECO:0000256" key="15">
    <source>
        <dbReference type="PROSITE-ProRule" id="PRU00169"/>
    </source>
</evidence>
<name>A0AAP2DQL9_9BACT</name>
<accession>A0AAP2DQL9</accession>
<dbReference type="NCBIfam" id="TIGR00229">
    <property type="entry name" value="sensory_box"/>
    <property type="match status" value="3"/>
</dbReference>
<dbReference type="PROSITE" id="PS50110">
    <property type="entry name" value="RESPONSE_REGULATORY"/>
    <property type="match status" value="1"/>
</dbReference>
<evidence type="ECO:0000256" key="10">
    <source>
        <dbReference type="ARBA" id="ARBA00022989"/>
    </source>
</evidence>
<dbReference type="Gene3D" id="1.20.120.160">
    <property type="entry name" value="HPT domain"/>
    <property type="match status" value="1"/>
</dbReference>
<dbReference type="EC" id="2.7.13.3" evidence="3"/>
<dbReference type="InterPro" id="IPR013767">
    <property type="entry name" value="PAS_fold"/>
</dbReference>
<feature type="domain" description="Response regulatory" evidence="19">
    <location>
        <begin position="892"/>
        <end position="1011"/>
    </location>
</feature>
<keyword evidence="9" id="KW-0067">ATP-binding</keyword>
<dbReference type="AlphaFoldDB" id="A0AAP2DQL9"/>
<feature type="modified residue" description="4-aspartylphosphate" evidence="15">
    <location>
        <position position="941"/>
    </location>
</feature>
<keyword evidence="4 15" id="KW-0597">Phosphoprotein</keyword>
<dbReference type="SUPFAM" id="SSF47384">
    <property type="entry name" value="Homodimeric domain of signal transducing histidine kinase"/>
    <property type="match status" value="1"/>
</dbReference>
<dbReference type="PANTHER" id="PTHR45339">
    <property type="entry name" value="HYBRID SIGNAL TRANSDUCTION HISTIDINE KINASE J"/>
    <property type="match status" value="1"/>
</dbReference>
<evidence type="ECO:0000313" key="22">
    <source>
        <dbReference type="EMBL" id="MBT1700741.1"/>
    </source>
</evidence>
<dbReference type="Proteomes" id="UP001319200">
    <property type="component" value="Unassembled WGS sequence"/>
</dbReference>
<dbReference type="Gene3D" id="1.10.287.130">
    <property type="match status" value="1"/>
</dbReference>
<feature type="domain" description="PAS" evidence="20">
    <location>
        <begin position="249"/>
        <end position="319"/>
    </location>
</feature>
<dbReference type="InterPro" id="IPR011006">
    <property type="entry name" value="CheY-like_superfamily"/>
</dbReference>
<dbReference type="PROSITE" id="PS50113">
    <property type="entry name" value="PAC"/>
    <property type="match status" value="2"/>
</dbReference>
<dbReference type="SUPFAM" id="SSF55874">
    <property type="entry name" value="ATPase domain of HSP90 chaperone/DNA topoisomerase II/histidine kinase"/>
    <property type="match status" value="1"/>
</dbReference>
<dbReference type="GO" id="GO:0000155">
    <property type="term" value="F:phosphorelay sensor kinase activity"/>
    <property type="evidence" value="ECO:0007669"/>
    <property type="project" value="InterPro"/>
</dbReference>
<organism evidence="22 23">
    <name type="scientific">Chryseosolibacter histidini</name>
    <dbReference type="NCBI Taxonomy" id="2782349"/>
    <lineage>
        <taxon>Bacteria</taxon>
        <taxon>Pseudomonadati</taxon>
        <taxon>Bacteroidota</taxon>
        <taxon>Cytophagia</taxon>
        <taxon>Cytophagales</taxon>
        <taxon>Chryseotaleaceae</taxon>
        <taxon>Chryseosolibacter</taxon>
    </lineage>
</organism>
<sequence>MNTRSLKAQYVLFITTVVLTIVISQVIIQYDLNQQNDDANLINIAGRQRMLSQRISKRVLYTYNAIKNGQTDQAGLDTLKKLVKEWQHVHSQLVNGELGGPGRNSAAIDSLLRIISPHVSAMAKACNQLTGYPDLATATQTVEVVSQHELDFLYTMERTVATYQHEAEEKLHNMKNIELALAVACVIVLLLEFIFIFSPMVKGLKGTNMELAHANQELSTMNEELQATGEELRSNLDYVNALHEKIEVRERQFREVVERATDMIYELDENGKFSYVNPVMESICGYSKEALADKYYWDLVHPDHRHRVVSFYKQQLASKTEVSYLEFAITPANGSDLWVGQNVRMFFRDEWVFKVNVVARDITALVQAREALQASETLFRSLTENASVGIYQLNKEGKATFINRKWFEIVGLDPENTSVEARQQAVYKDDREKVIELWNHAIRAGSSVSLEFRFSTPAKGITWISNQLHPIRNKDNQVTGFIGTVSDITPLKEAVRKAEESEQLYRLISTNSKDLISLYNAGTDAKRIFISPSVKEILGYEPEELVGKSAFDLIEPEDRKKMLEEVHPKTMSGIPARAEYRMRKKDGNLIWLESNSHPYFDEDGVMIGFQTSARDITERKAAELALREAKERAEEATLAKSQFLSMMSHEIRTPMNAIVGITNLLLIENPRTDQQENLRLLKFSGENLLTIINDILDFSKIEAGKISLEHIDFNLPEFLENMQQVLDQRAREKGVSLSLSYSKTAPTVVKGDQVRIGQIITNLIGNAIKFTESNGSVILSVTSEPVDAHKHAVNFSIKDTGIGIAPEKVKRIFESFAQANSDTTRKFGGTGLGLSITKKLLTLMGGEIEVISTPGVGSEFKFTLLLEEGDIKAPAVQKKFETVSSTIGRKAKVLLVEDNRVNQIVASNFLRKWGLDVDFANHGKEALEMVKNKSYQLILMDLQMPEMDGYEASRKIREIDDDPYFKEIPIIALTASAMIDIREKAILSGMNDFISKPFLPEELQSRIAQYIDALQPQGAEPTPKKTFNLDLYTEGDKEFKRELAGLLIKNLQELQQALGDALRQKDPEIYRKAAHKIKPTISMLDKTFLLLVEEIKELVAGNGAASFEKKKQEFTGITEKLIRELQDDIKTTF</sequence>
<dbReference type="GO" id="GO:0006355">
    <property type="term" value="P:regulation of DNA-templated transcription"/>
    <property type="evidence" value="ECO:0007669"/>
    <property type="project" value="InterPro"/>
</dbReference>
<dbReference type="RefSeq" id="WP_254169427.1">
    <property type="nucleotide sequence ID" value="NZ_JAHESF010000047.1"/>
</dbReference>
<dbReference type="InterPro" id="IPR029095">
    <property type="entry name" value="NarX-like_N"/>
</dbReference>
<evidence type="ECO:0000256" key="16">
    <source>
        <dbReference type="SAM" id="Coils"/>
    </source>
</evidence>
<dbReference type="InterPro" id="IPR000700">
    <property type="entry name" value="PAS-assoc_C"/>
</dbReference>